<organism evidence="1">
    <name type="scientific">Ceratitis capitata</name>
    <name type="common">Mediterranean fruit fly</name>
    <name type="synonym">Tephritis capitata</name>
    <dbReference type="NCBI Taxonomy" id="7213"/>
    <lineage>
        <taxon>Eukaryota</taxon>
        <taxon>Metazoa</taxon>
        <taxon>Ecdysozoa</taxon>
        <taxon>Arthropoda</taxon>
        <taxon>Hexapoda</taxon>
        <taxon>Insecta</taxon>
        <taxon>Pterygota</taxon>
        <taxon>Neoptera</taxon>
        <taxon>Endopterygota</taxon>
        <taxon>Diptera</taxon>
        <taxon>Brachycera</taxon>
        <taxon>Muscomorpha</taxon>
        <taxon>Tephritoidea</taxon>
        <taxon>Tephritidae</taxon>
        <taxon>Ceratitis</taxon>
        <taxon>Ceratitis</taxon>
    </lineage>
</organism>
<accession>W8BF21</accession>
<protein>
    <submittedName>
        <fullName evidence="1">Uncharacterized protein</fullName>
    </submittedName>
</protein>
<dbReference type="EMBL" id="GAMC01018231">
    <property type="protein sequence ID" value="JAB88324.1"/>
    <property type="molecule type" value="mRNA"/>
</dbReference>
<feature type="non-terminal residue" evidence="1">
    <location>
        <position position="1"/>
    </location>
</feature>
<evidence type="ECO:0000313" key="1">
    <source>
        <dbReference type="EMBL" id="JAB88324.1"/>
    </source>
</evidence>
<name>W8BF21_CERCA</name>
<reference evidence="1" key="1">
    <citation type="submission" date="2013-07" db="EMBL/GenBank/DDBJ databases">
        <authorList>
            <person name="Geib S."/>
        </authorList>
    </citation>
    <scope>NUCLEOTIDE SEQUENCE</scope>
</reference>
<proteinExistence type="evidence at transcript level"/>
<reference evidence="1" key="2">
    <citation type="journal article" date="2014" name="BMC Genomics">
        <title>A genomic perspective to assessing quality of mass-reared SIT flies used in Mediterranean fruit fly (Ceratitis capitata) eradication in California.</title>
        <authorList>
            <person name="Calla B."/>
            <person name="Hall B."/>
            <person name="Hou S."/>
            <person name="Geib S.M."/>
        </authorList>
    </citation>
    <scope>NUCLEOTIDE SEQUENCE</scope>
</reference>
<sequence length="108" mass="12424">TKKKIIKNVCKLMCNKVKDTTQTVAMWKLHFLKLRNKSTPSGYKPTLANDNSKVWLCKARLRADYLHTSGIACIVLYKSQSKAKHYFIISAYMTHFKAGEIKSRSINK</sequence>
<dbReference type="AlphaFoldDB" id="W8BF21"/>